<name>E6UH90_RUMA7</name>
<gene>
    <name evidence="2" type="ordered locus">Rumal_2696</name>
</gene>
<feature type="transmembrane region" description="Helical" evidence="1">
    <location>
        <begin position="22"/>
        <end position="41"/>
    </location>
</feature>
<keyword evidence="1" id="KW-1133">Transmembrane helix</keyword>
<reference evidence="2 3" key="1">
    <citation type="journal article" date="2011" name="J. Bacteriol.">
        <title>Complete genome of the cellulolytic ruminal bacterium Ruminococcus albus 7.</title>
        <authorList>
            <person name="Suen G."/>
            <person name="Stevenson D.M."/>
            <person name="Bruce D.C."/>
            <person name="Chertkov O."/>
            <person name="Copeland A."/>
            <person name="Cheng J.F."/>
            <person name="Detter C."/>
            <person name="Detter J.C."/>
            <person name="Goodwin L.A."/>
            <person name="Han C.S."/>
            <person name="Hauser L.J."/>
            <person name="Ivanova N.N."/>
            <person name="Kyrpides N.C."/>
            <person name="Land M.L."/>
            <person name="Lapidus A."/>
            <person name="Lucas S."/>
            <person name="Ovchinnikova G."/>
            <person name="Pitluck S."/>
            <person name="Tapia R."/>
            <person name="Woyke T."/>
            <person name="Boyum J."/>
            <person name="Mead D."/>
            <person name="Weimer P.J."/>
        </authorList>
    </citation>
    <scope>NUCLEOTIDE SEQUENCE [LARGE SCALE GENOMIC DNA]</scope>
    <source>
        <strain evidence="3">ATCC 27210 / DSM 20455 / JCM 14654 / NCDO 2250 / 7</strain>
    </source>
</reference>
<proteinExistence type="predicted"/>
<dbReference type="AlphaFoldDB" id="E6UH90"/>
<dbReference type="Proteomes" id="UP000006919">
    <property type="component" value="Chromosome"/>
</dbReference>
<evidence type="ECO:0000313" key="2">
    <source>
        <dbReference type="EMBL" id="ADU23168.1"/>
    </source>
</evidence>
<dbReference type="KEGG" id="ral:Rumal_2696"/>
<evidence type="ECO:0000256" key="1">
    <source>
        <dbReference type="SAM" id="Phobius"/>
    </source>
</evidence>
<sequence length="325" mass="37980">MLTFDKDCDIISAGDMMHTKNILWLITFVIISLTFFSCSSIKTEDGTETMDYNILTQMELLNNGESVKTINIVKNETEVDLKINYRSDISFELEIGMIDNYSQRDFYMKKDDKWLNDKTFVLDLPNSNGEFVEAHYKIKVDNLNYQHHDIIWYIKNNTKIQHDSMRAFSFLRLGINTASNDVFQISDEAEVVFSKNTIESPSFEIMAIESNEKDLLLQFNISLIYYGEHFVNEYNAHLKDDIPFAVMALDENGIVTFDLENSYFISNSKIGEDGYINIPKLQSETKQITYILVPYICQTDYEELERYQKIAYNNVCYYQYIQSSN</sequence>
<organism evidence="2 3">
    <name type="scientific">Ruminococcus albus (strain ATCC 27210 / DSM 20455 / JCM 14654 / NCDO 2250 / 7)</name>
    <dbReference type="NCBI Taxonomy" id="697329"/>
    <lineage>
        <taxon>Bacteria</taxon>
        <taxon>Bacillati</taxon>
        <taxon>Bacillota</taxon>
        <taxon>Clostridia</taxon>
        <taxon>Eubacteriales</taxon>
        <taxon>Oscillospiraceae</taxon>
        <taxon>Ruminococcus</taxon>
    </lineage>
</organism>
<keyword evidence="1" id="KW-0472">Membrane</keyword>
<protein>
    <submittedName>
        <fullName evidence="2">Uncharacterized protein</fullName>
    </submittedName>
</protein>
<dbReference type="HOGENOM" id="CLU_854965_0_0_9"/>
<evidence type="ECO:0000313" key="3">
    <source>
        <dbReference type="Proteomes" id="UP000006919"/>
    </source>
</evidence>
<dbReference type="EMBL" id="CP002403">
    <property type="protein sequence ID" value="ADU23168.1"/>
    <property type="molecule type" value="Genomic_DNA"/>
</dbReference>
<keyword evidence="1" id="KW-0812">Transmembrane</keyword>
<accession>E6UH90</accession>